<reference evidence="7 8" key="1">
    <citation type="submission" date="2020-08" db="EMBL/GenBank/DDBJ databases">
        <title>Genomic Encyclopedia of Type Strains, Phase IV (KMG-IV): sequencing the most valuable type-strain genomes for metagenomic binning, comparative biology and taxonomic classification.</title>
        <authorList>
            <person name="Goeker M."/>
        </authorList>
    </citation>
    <scope>NUCLEOTIDE SEQUENCE [LARGE SCALE GENOMIC DNA]</scope>
    <source>
        <strain evidence="7 8">DSM 28570</strain>
    </source>
</reference>
<feature type="transmembrane region" description="Helical" evidence="6">
    <location>
        <begin position="64"/>
        <end position="81"/>
    </location>
</feature>
<feature type="transmembrane region" description="Helical" evidence="6">
    <location>
        <begin position="325"/>
        <end position="350"/>
    </location>
</feature>
<evidence type="ECO:0000256" key="2">
    <source>
        <dbReference type="ARBA" id="ARBA00022475"/>
    </source>
</evidence>
<evidence type="ECO:0000256" key="4">
    <source>
        <dbReference type="ARBA" id="ARBA00022989"/>
    </source>
</evidence>
<gene>
    <name evidence="7" type="ORF">HNQ81_002437</name>
</gene>
<keyword evidence="3 6" id="KW-0812">Transmembrane</keyword>
<comment type="subcellular location">
    <subcellularLocation>
        <location evidence="1">Cell membrane</location>
        <topology evidence="1">Multi-pass membrane protein</topology>
    </subcellularLocation>
</comment>
<keyword evidence="8" id="KW-1185">Reference proteome</keyword>
<dbReference type="NCBIfam" id="TIGR04408">
    <property type="entry name" value="LptG_lptG"/>
    <property type="match status" value="1"/>
</dbReference>
<keyword evidence="2" id="KW-1003">Cell membrane</keyword>
<dbReference type="InterPro" id="IPR005495">
    <property type="entry name" value="LptG/LptF_permease"/>
</dbReference>
<name>A0A840UR48_9BACT</name>
<organism evidence="7 8">
    <name type="scientific">Desulfoprunum benzoelyticum</name>
    <dbReference type="NCBI Taxonomy" id="1506996"/>
    <lineage>
        <taxon>Bacteria</taxon>
        <taxon>Pseudomonadati</taxon>
        <taxon>Thermodesulfobacteriota</taxon>
        <taxon>Desulfobulbia</taxon>
        <taxon>Desulfobulbales</taxon>
        <taxon>Desulfobulbaceae</taxon>
        <taxon>Desulfoprunum</taxon>
    </lineage>
</organism>
<evidence type="ECO:0000256" key="3">
    <source>
        <dbReference type="ARBA" id="ARBA00022692"/>
    </source>
</evidence>
<sequence>MRILDLYIGRTFLTYCLLIMLVLAVLLSLFELIAQFDDVGQGSYRMADAFLFVFLTLPKRILDLLPITTLLGGIVAIGTMADHGEIVGMEAAGISVPRICTTVFVTSMLLMLAAGILAEMVVPAMEQQARKSHARAISSDENIDLSRQGFWVRRGNSYIHVEKMLREGVAAGLDIFRFDDQGQLQTYTHAHSAVLQDNRQWVLHNVTQRVIDDGEISTRQLSTLALDAFLSSDQVSVLGLPPYSLSTPDLIRYIEALEESGQDADQYAIALWRKISVPLTTGIMALLALSFVFGSTRGISAGYRITIGSLVGIALYSVDQMSIQWGLLLNMSPVAVAMVPVLLISGITFVRLRQVF</sequence>
<dbReference type="GO" id="GO:0015920">
    <property type="term" value="P:lipopolysaccharide transport"/>
    <property type="evidence" value="ECO:0007669"/>
    <property type="project" value="TreeGrafter"/>
</dbReference>
<dbReference type="GO" id="GO:0055085">
    <property type="term" value="P:transmembrane transport"/>
    <property type="evidence" value="ECO:0007669"/>
    <property type="project" value="InterPro"/>
</dbReference>
<evidence type="ECO:0000313" key="8">
    <source>
        <dbReference type="Proteomes" id="UP000539642"/>
    </source>
</evidence>
<dbReference type="PANTHER" id="PTHR33529">
    <property type="entry name" value="SLR0882 PROTEIN-RELATED"/>
    <property type="match status" value="1"/>
</dbReference>
<keyword evidence="5 6" id="KW-0472">Membrane</keyword>
<dbReference type="Pfam" id="PF03739">
    <property type="entry name" value="LptF_LptG"/>
    <property type="match status" value="1"/>
</dbReference>
<dbReference type="Proteomes" id="UP000539642">
    <property type="component" value="Unassembled WGS sequence"/>
</dbReference>
<dbReference type="InterPro" id="IPR030923">
    <property type="entry name" value="LptG"/>
</dbReference>
<accession>A0A840UR48</accession>
<feature type="transmembrane region" description="Helical" evidence="6">
    <location>
        <begin position="275"/>
        <end position="295"/>
    </location>
</feature>
<dbReference type="RefSeq" id="WP_183351529.1">
    <property type="nucleotide sequence ID" value="NZ_JACHEO010000014.1"/>
</dbReference>
<dbReference type="AlphaFoldDB" id="A0A840UR48"/>
<dbReference type="GO" id="GO:0043190">
    <property type="term" value="C:ATP-binding cassette (ABC) transporter complex"/>
    <property type="evidence" value="ECO:0007669"/>
    <property type="project" value="InterPro"/>
</dbReference>
<dbReference type="PANTHER" id="PTHR33529:SF2">
    <property type="entry name" value="LIPOPOLYSACCHARIDE EXPORT SYSTEM PERMEASE PROTEIN LPTG"/>
    <property type="match status" value="1"/>
</dbReference>
<feature type="transmembrane region" description="Helical" evidence="6">
    <location>
        <begin position="301"/>
        <end position="318"/>
    </location>
</feature>
<evidence type="ECO:0000256" key="1">
    <source>
        <dbReference type="ARBA" id="ARBA00004651"/>
    </source>
</evidence>
<dbReference type="EMBL" id="JACHEO010000014">
    <property type="protein sequence ID" value="MBB5348697.1"/>
    <property type="molecule type" value="Genomic_DNA"/>
</dbReference>
<comment type="caution">
    <text evidence="7">The sequence shown here is derived from an EMBL/GenBank/DDBJ whole genome shotgun (WGS) entry which is preliminary data.</text>
</comment>
<proteinExistence type="predicted"/>
<evidence type="ECO:0000256" key="6">
    <source>
        <dbReference type="SAM" id="Phobius"/>
    </source>
</evidence>
<protein>
    <submittedName>
        <fullName evidence="7">Lipopolysaccharide export system permease protein</fullName>
    </submittedName>
</protein>
<feature type="transmembrane region" description="Helical" evidence="6">
    <location>
        <begin position="101"/>
        <end position="122"/>
    </location>
</feature>
<keyword evidence="4 6" id="KW-1133">Transmembrane helix</keyword>
<feature type="transmembrane region" description="Helical" evidence="6">
    <location>
        <begin position="12"/>
        <end position="33"/>
    </location>
</feature>
<evidence type="ECO:0000256" key="5">
    <source>
        <dbReference type="ARBA" id="ARBA00023136"/>
    </source>
</evidence>
<evidence type="ECO:0000313" key="7">
    <source>
        <dbReference type="EMBL" id="MBB5348697.1"/>
    </source>
</evidence>